<proteinExistence type="inferred from homology"/>
<dbReference type="Proteomes" id="UP000183385">
    <property type="component" value="Unassembled WGS sequence"/>
</dbReference>
<evidence type="ECO:0000256" key="1">
    <source>
        <dbReference type="ARBA" id="ARBA00004196"/>
    </source>
</evidence>
<protein>
    <submittedName>
        <fullName evidence="9">Peptide/nickel transport system substrate-binding protein</fullName>
    </submittedName>
</protein>
<dbReference type="Pfam" id="PF00496">
    <property type="entry name" value="SBP_bac_5"/>
    <property type="match status" value="1"/>
</dbReference>
<evidence type="ECO:0000313" key="9">
    <source>
        <dbReference type="EMBL" id="SFC61357.1"/>
    </source>
</evidence>
<keyword evidence="6" id="KW-0653">Protein transport</keyword>
<dbReference type="SUPFAM" id="SSF53850">
    <property type="entry name" value="Periplasmic binding protein-like II"/>
    <property type="match status" value="1"/>
</dbReference>
<dbReference type="AlphaFoldDB" id="A0AAQ1KEZ8"/>
<dbReference type="PANTHER" id="PTHR30290:SF10">
    <property type="entry name" value="PERIPLASMIC OLIGOPEPTIDE-BINDING PROTEIN-RELATED"/>
    <property type="match status" value="1"/>
</dbReference>
<evidence type="ECO:0000259" key="8">
    <source>
        <dbReference type="Pfam" id="PF00496"/>
    </source>
</evidence>
<feature type="signal peptide" evidence="7">
    <location>
        <begin position="1"/>
        <end position="28"/>
    </location>
</feature>
<dbReference type="CDD" id="cd08492">
    <property type="entry name" value="PBP2_NikA_DppA_OppA_like_15"/>
    <property type="match status" value="1"/>
</dbReference>
<sequence length="590" mass="65040">MQPIRSAQHSRPGIRRLGLALCALLALAGCSGPDDTAAGKADAAVAPAQSAALDTGTLKDGQLSYPAEDFHEQAPGKPGGTLRASAALDTYSFDIHTLSHGNVQWLGRILYDCLVYQDEQGKVSPWLAKSWEISADGLTYTFHLRDDVSFSDGTKFNAEAVRVNLEHMRDPATKSPLAAAYIAPYQSGKVLDEYTFQATLREPYSPFLDVLAQSWLGMISPKQILEDPKSIAAHPVGSGPFVLESYTRDQGASFVRRAGYHWAPPVLRHQGPAYLERLELSFVPEALIRYSSLVSGQYDFTLDAPTQNAQAIRKDPQLVLRSRIRKGNPVRSLTFNVERFPFDDVRVRKALARAIDREGLAWISGFGEFQVKADFLAANTRFYDPAWRNALSYDVAAANALLDEAGWTARDAEGYRSRDGRRLAATLLMIDSPALPANVAVAMQADAKKIGIDLGLRVLPQAQVNDLRYAGDYQALVGGYWHTNTPDGLYILYHSNSIATPKLIGQNSARLRDAQLDDLLARARRSTDAAEQQRLYSAAQQRLTEVVPAVPVYESQLTIAYRRDVKGVVFDSSHNVPFFTSVWLDREAQP</sequence>
<dbReference type="EMBL" id="FOLS01000008">
    <property type="protein sequence ID" value="SFC61357.1"/>
    <property type="molecule type" value="Genomic_DNA"/>
</dbReference>
<dbReference type="Gene3D" id="3.40.190.10">
    <property type="entry name" value="Periplasmic binding protein-like II"/>
    <property type="match status" value="1"/>
</dbReference>
<gene>
    <name evidence="9" type="ORF">SAMN05216577_10827</name>
</gene>
<dbReference type="PIRSF" id="PIRSF002741">
    <property type="entry name" value="MppA"/>
    <property type="match status" value="1"/>
</dbReference>
<dbReference type="InterPro" id="IPR030678">
    <property type="entry name" value="Peptide/Ni-bd"/>
</dbReference>
<dbReference type="InterPro" id="IPR000914">
    <property type="entry name" value="SBP_5_dom"/>
</dbReference>
<accession>A0AAQ1KEZ8</accession>
<comment type="subcellular location">
    <subcellularLocation>
        <location evidence="1">Cell envelope</location>
    </subcellularLocation>
</comment>
<evidence type="ECO:0000256" key="7">
    <source>
        <dbReference type="SAM" id="SignalP"/>
    </source>
</evidence>
<organism evidence="9 10">
    <name type="scientific">Pseudomonas citronellolis</name>
    <dbReference type="NCBI Taxonomy" id="53408"/>
    <lineage>
        <taxon>Bacteria</taxon>
        <taxon>Pseudomonadati</taxon>
        <taxon>Pseudomonadota</taxon>
        <taxon>Gammaproteobacteria</taxon>
        <taxon>Pseudomonadales</taxon>
        <taxon>Pseudomonadaceae</taxon>
        <taxon>Pseudomonas</taxon>
    </lineage>
</organism>
<keyword evidence="4 7" id="KW-0732">Signal</keyword>
<evidence type="ECO:0000313" key="10">
    <source>
        <dbReference type="Proteomes" id="UP000183385"/>
    </source>
</evidence>
<evidence type="ECO:0000256" key="4">
    <source>
        <dbReference type="ARBA" id="ARBA00022729"/>
    </source>
</evidence>
<evidence type="ECO:0000256" key="5">
    <source>
        <dbReference type="ARBA" id="ARBA00022856"/>
    </source>
</evidence>
<comment type="similarity">
    <text evidence="2">Belongs to the bacterial solute-binding protein 5 family.</text>
</comment>
<dbReference type="PROSITE" id="PS51257">
    <property type="entry name" value="PROKAR_LIPOPROTEIN"/>
    <property type="match status" value="1"/>
</dbReference>
<comment type="caution">
    <text evidence="9">The sequence shown here is derived from an EMBL/GenBank/DDBJ whole genome shotgun (WGS) entry which is preliminary data.</text>
</comment>
<keyword evidence="3" id="KW-0813">Transport</keyword>
<evidence type="ECO:0000256" key="3">
    <source>
        <dbReference type="ARBA" id="ARBA00022448"/>
    </source>
</evidence>
<dbReference type="GO" id="GO:0015031">
    <property type="term" value="P:protein transport"/>
    <property type="evidence" value="ECO:0007669"/>
    <property type="project" value="UniProtKB-KW"/>
</dbReference>
<feature type="domain" description="Solute-binding protein family 5" evidence="8">
    <location>
        <begin position="122"/>
        <end position="495"/>
    </location>
</feature>
<dbReference type="GO" id="GO:1904680">
    <property type="term" value="F:peptide transmembrane transporter activity"/>
    <property type="evidence" value="ECO:0007669"/>
    <property type="project" value="TreeGrafter"/>
</dbReference>
<keyword evidence="10" id="KW-1185">Reference proteome</keyword>
<reference evidence="9 10" key="1">
    <citation type="submission" date="2016-10" db="EMBL/GenBank/DDBJ databases">
        <authorList>
            <person name="Varghese N."/>
            <person name="Submissions S."/>
        </authorList>
    </citation>
    <scope>NUCLEOTIDE SEQUENCE [LARGE SCALE GENOMIC DNA]</scope>
    <source>
        <strain evidence="9 10">LMG 18378</strain>
    </source>
</reference>
<evidence type="ECO:0000256" key="2">
    <source>
        <dbReference type="ARBA" id="ARBA00005695"/>
    </source>
</evidence>
<dbReference type="GO" id="GO:0015833">
    <property type="term" value="P:peptide transport"/>
    <property type="evidence" value="ECO:0007669"/>
    <property type="project" value="UniProtKB-KW"/>
</dbReference>
<name>A0AAQ1KEZ8_9PSED</name>
<feature type="chain" id="PRO_5042864745" evidence="7">
    <location>
        <begin position="29"/>
        <end position="590"/>
    </location>
</feature>
<dbReference type="RefSeq" id="WP_074979448.1">
    <property type="nucleotide sequence ID" value="NZ_FOLS01000008.1"/>
</dbReference>
<dbReference type="PANTHER" id="PTHR30290">
    <property type="entry name" value="PERIPLASMIC BINDING COMPONENT OF ABC TRANSPORTER"/>
    <property type="match status" value="1"/>
</dbReference>
<dbReference type="InterPro" id="IPR039424">
    <property type="entry name" value="SBP_5"/>
</dbReference>
<dbReference type="PROSITE" id="PS01040">
    <property type="entry name" value="SBP_BACTERIAL_5"/>
    <property type="match status" value="1"/>
</dbReference>
<dbReference type="GO" id="GO:0030288">
    <property type="term" value="C:outer membrane-bounded periplasmic space"/>
    <property type="evidence" value="ECO:0007669"/>
    <property type="project" value="UniProtKB-ARBA"/>
</dbReference>
<dbReference type="Gene3D" id="3.10.105.10">
    <property type="entry name" value="Dipeptide-binding Protein, Domain 3"/>
    <property type="match status" value="1"/>
</dbReference>
<dbReference type="InterPro" id="IPR023765">
    <property type="entry name" value="SBP_5_CS"/>
</dbReference>
<keyword evidence="5" id="KW-0571">Peptide transport</keyword>
<dbReference type="GO" id="GO:0043190">
    <property type="term" value="C:ATP-binding cassette (ABC) transporter complex"/>
    <property type="evidence" value="ECO:0007669"/>
    <property type="project" value="InterPro"/>
</dbReference>
<evidence type="ECO:0000256" key="6">
    <source>
        <dbReference type="ARBA" id="ARBA00022927"/>
    </source>
</evidence>